<dbReference type="EMBL" id="SRMB01000003">
    <property type="protein sequence ID" value="TGE26652.1"/>
    <property type="molecule type" value="Genomic_DNA"/>
</dbReference>
<keyword evidence="2" id="KW-0378">Hydrolase</keyword>
<protein>
    <submittedName>
        <fullName evidence="2">Hydrolase</fullName>
    </submittedName>
</protein>
<evidence type="ECO:0000313" key="2">
    <source>
        <dbReference type="EMBL" id="TGE26652.1"/>
    </source>
</evidence>
<dbReference type="InterPro" id="IPR029062">
    <property type="entry name" value="Class_I_gatase-like"/>
</dbReference>
<dbReference type="SUPFAM" id="SSF52317">
    <property type="entry name" value="Class I glutamine amidotransferase-like"/>
    <property type="match status" value="1"/>
</dbReference>
<feature type="chain" id="PRO_5021229432" evidence="1">
    <location>
        <begin position="22"/>
        <end position="484"/>
    </location>
</feature>
<dbReference type="Proteomes" id="UP000298471">
    <property type="component" value="Unassembled WGS sequence"/>
</dbReference>
<keyword evidence="1" id="KW-0732">Signal</keyword>
<proteinExistence type="predicted"/>
<accession>A0A4Z0QD68</accession>
<feature type="signal peptide" evidence="1">
    <location>
        <begin position="1"/>
        <end position="21"/>
    </location>
</feature>
<evidence type="ECO:0000313" key="3">
    <source>
        <dbReference type="Proteomes" id="UP000298471"/>
    </source>
</evidence>
<dbReference type="RefSeq" id="WP_135396557.1">
    <property type="nucleotide sequence ID" value="NZ_SRMB01000003.1"/>
</dbReference>
<comment type="caution">
    <text evidence="2">The sequence shown here is derived from an EMBL/GenBank/DDBJ whole genome shotgun (WGS) entry which is preliminary data.</text>
</comment>
<dbReference type="OrthoDB" id="9811262at2"/>
<name>A0A4Z0QD68_9BACT</name>
<sequence>MTHSFRWLAASLLSFSVFSCAKPELEPSAAPVTAVGTANVAAAGFPETFDSGTKTAYTTGSVTLGSGSWTLNDALLGNTTADPKTGTQSVRMRNVGSLTMNFNTTTGAGLVTVQHAVYGTDAASSWELWASGNSGSTYAKVGSTITTSSTSLSTASFTVNLAGTVRLQIRKTSGGTNRLNFDNVTIEQYGSTDGGGGTPPPTGTGKKFLFDGSHGELAGNADWVLDVNSGVASSIPTPAQSGITSTTPETYWTGAISAWGVALVKRGHTVEQLPAGGRITYGDASNTQDLANYSVFVVDEPNVVFTAAEKTAILRFVQNGGGLFMITDHIISDRNNDGWDSPEIWNDLMSNNSVQTNPFGFSVNSDNIVENSTNALVSSTNPIMNGPLGTVSQLSFHNGATMTLNPSANGTVQGLVWRSSATKGNNLAMAASSTFGTGRVVIVGDSSPADDGTGSPGNTVYDGWNENVSHARLHLNASLWLAKL</sequence>
<dbReference type="GO" id="GO:0016787">
    <property type="term" value="F:hydrolase activity"/>
    <property type="evidence" value="ECO:0007669"/>
    <property type="project" value="UniProtKB-KW"/>
</dbReference>
<dbReference type="PROSITE" id="PS51257">
    <property type="entry name" value="PROKAR_LIPOPROTEIN"/>
    <property type="match status" value="1"/>
</dbReference>
<evidence type="ECO:0000256" key="1">
    <source>
        <dbReference type="SAM" id="SignalP"/>
    </source>
</evidence>
<dbReference type="Gene3D" id="3.40.50.880">
    <property type="match status" value="1"/>
</dbReference>
<keyword evidence="3" id="KW-1185">Reference proteome</keyword>
<reference evidence="2 3" key="1">
    <citation type="submission" date="2019-04" db="EMBL/GenBank/DDBJ databases">
        <authorList>
            <person name="Feng G."/>
            <person name="Zhang J."/>
            <person name="Zhu H."/>
        </authorList>
    </citation>
    <scope>NUCLEOTIDE SEQUENCE [LARGE SCALE GENOMIC DNA]</scope>
    <source>
        <strain evidence="2 3">9PBR-1</strain>
    </source>
</reference>
<dbReference type="AlphaFoldDB" id="A0A4Z0QD68"/>
<gene>
    <name evidence="2" type="ORF">E5K02_17890</name>
</gene>
<organism evidence="2 3">
    <name type="scientific">Hymenobacter metallicola</name>
    <dbReference type="NCBI Taxonomy" id="2563114"/>
    <lineage>
        <taxon>Bacteria</taxon>
        <taxon>Pseudomonadati</taxon>
        <taxon>Bacteroidota</taxon>
        <taxon>Cytophagia</taxon>
        <taxon>Cytophagales</taxon>
        <taxon>Hymenobacteraceae</taxon>
        <taxon>Hymenobacter</taxon>
    </lineage>
</organism>